<gene>
    <name evidence="1" type="ORF">EVA_14659</name>
</gene>
<evidence type="ECO:0000313" key="1">
    <source>
        <dbReference type="EMBL" id="EJW97232.1"/>
    </source>
</evidence>
<sequence>MRNQAGTGRTRESCRQVIGQAQYTVTRAIPRTPIGIPILLVR</sequence>
<protein>
    <submittedName>
        <fullName evidence="1">Uncharacterized protein</fullName>
    </submittedName>
</protein>
<accession>J9G610</accession>
<dbReference type="EMBL" id="AMCI01004871">
    <property type="protein sequence ID" value="EJW97232.1"/>
    <property type="molecule type" value="Genomic_DNA"/>
</dbReference>
<comment type="caution">
    <text evidence="1">The sequence shown here is derived from an EMBL/GenBank/DDBJ whole genome shotgun (WGS) entry which is preliminary data.</text>
</comment>
<dbReference type="AlphaFoldDB" id="J9G610"/>
<reference evidence="1" key="1">
    <citation type="journal article" date="2012" name="PLoS ONE">
        <title>Gene sets for utilization of primary and secondary nutrition supplies in the distal gut of endangered iberian lynx.</title>
        <authorList>
            <person name="Alcaide M."/>
            <person name="Messina E."/>
            <person name="Richter M."/>
            <person name="Bargiela R."/>
            <person name="Peplies J."/>
            <person name="Huws S.A."/>
            <person name="Newbold C.J."/>
            <person name="Golyshin P.N."/>
            <person name="Simon M.A."/>
            <person name="Lopez G."/>
            <person name="Yakimov M.M."/>
            <person name="Ferrer M."/>
        </authorList>
    </citation>
    <scope>NUCLEOTIDE SEQUENCE</scope>
</reference>
<proteinExistence type="predicted"/>
<name>J9G610_9ZZZZ</name>
<organism evidence="1">
    <name type="scientific">gut metagenome</name>
    <dbReference type="NCBI Taxonomy" id="749906"/>
    <lineage>
        <taxon>unclassified sequences</taxon>
        <taxon>metagenomes</taxon>
        <taxon>organismal metagenomes</taxon>
    </lineage>
</organism>